<dbReference type="AlphaFoldDB" id="G5HES1"/>
<protein>
    <submittedName>
        <fullName evidence="1">Uncharacterized protein</fullName>
    </submittedName>
</protein>
<dbReference type="PATRIC" id="fig|742733.3.peg.956"/>
<evidence type="ECO:0000313" key="1">
    <source>
        <dbReference type="EMBL" id="EHF00030.1"/>
    </source>
</evidence>
<reference evidence="1 2" key="1">
    <citation type="submission" date="2011-08" db="EMBL/GenBank/DDBJ databases">
        <title>The Genome Sequence of Clostridium citroniae WAL-17108.</title>
        <authorList>
            <consortium name="The Broad Institute Genome Sequencing Platform"/>
            <person name="Earl A."/>
            <person name="Ward D."/>
            <person name="Feldgarden M."/>
            <person name="Gevers D."/>
            <person name="Finegold S.M."/>
            <person name="Summanen P.H."/>
            <person name="Molitoris D.R."/>
            <person name="Vaisanen M.L."/>
            <person name="Daigneault M."/>
            <person name="Allen-Vercoe E."/>
            <person name="Young S.K."/>
            <person name="Zeng Q."/>
            <person name="Gargeya S."/>
            <person name="Fitzgerald M."/>
            <person name="Haas B."/>
            <person name="Abouelleil A."/>
            <person name="Alvarado L."/>
            <person name="Arachchi H.M."/>
            <person name="Berlin A."/>
            <person name="Brown A."/>
            <person name="Chapman S.B."/>
            <person name="Chen Z."/>
            <person name="Dunbar C."/>
            <person name="Freedman E."/>
            <person name="Gearin G."/>
            <person name="Gellesch M."/>
            <person name="Goldberg J."/>
            <person name="Griggs A."/>
            <person name="Gujja S."/>
            <person name="Heiman D."/>
            <person name="Howarth C."/>
            <person name="Larson L."/>
            <person name="Lui A."/>
            <person name="MacDonald P.J.P."/>
            <person name="Montmayeur A."/>
            <person name="Murphy C."/>
            <person name="Neiman D."/>
            <person name="Pearson M."/>
            <person name="Priest M."/>
            <person name="Roberts A."/>
            <person name="Saif S."/>
            <person name="Shea T."/>
            <person name="Shenoy N."/>
            <person name="Sisk P."/>
            <person name="Stolte C."/>
            <person name="Sykes S."/>
            <person name="Wortman J."/>
            <person name="Nusbaum C."/>
            <person name="Birren B."/>
        </authorList>
    </citation>
    <scope>NUCLEOTIDE SEQUENCE [LARGE SCALE GENOMIC DNA]</scope>
    <source>
        <strain evidence="1 2">WAL-17108</strain>
    </source>
</reference>
<dbReference type="EMBL" id="ADLJ01000007">
    <property type="protein sequence ID" value="EHF00030.1"/>
    <property type="molecule type" value="Genomic_DNA"/>
</dbReference>
<comment type="caution">
    <text evidence="1">The sequence shown here is derived from an EMBL/GenBank/DDBJ whole genome shotgun (WGS) entry which is preliminary data.</text>
</comment>
<gene>
    <name evidence="1" type="ORF">HMPREF9469_00944</name>
</gene>
<proteinExistence type="predicted"/>
<sequence length="541" mass="61873">MKEKLLTLDNLYEFFLKQNKDIQFCAKTSGSDGICVQVPAYFSASTESAKGLMPVHMKVCHTKLNRNNSFISEENMNKALPSLFNRPILGHIIVNDDGVADFHAHDMEINEDDTITYIERPVGVFPESCNARLEYDSINKKTYVLADGYVYEDYGNQAASILRKSGSKKMSCELVVNEFSFNAKDKYLEITDFYFNGATILGTDPDTGIEIGEGMVGSEISIESFSKQNNSHFSSIPGDEEKYNCLLERLNQAIMAIEELKTQQENLKGGENLTKFDELLAKYDVDLKDIEFEYEGLTDTELEAAFAMAFDSITDNSNMESNPDTPLNDTFEHDNPLPTKKLNTVNNMTNISFELSHEDIRYALYKLIEPFDEMDNDYYYISAVYNDYFAFEGWASGRIWGQKYTQEKDNISLDGERYELYKELLTASEKAELESMRSNYSVYEKKLNEYELNSSRNEKLTILKDEKYSVLTGDEAFKTLTNDIDNYSVKELEDKAKILLAEYVLKEGTFSYKPKTTNRVAFNLTDIEDKPYGSLFDDLEP</sequence>
<accession>G5HES1</accession>
<dbReference type="Proteomes" id="UP000003763">
    <property type="component" value="Unassembled WGS sequence"/>
</dbReference>
<dbReference type="HOGENOM" id="CLU_503182_0_0_9"/>
<organism evidence="1 2">
    <name type="scientific">[Clostridium] citroniae WAL-17108</name>
    <dbReference type="NCBI Taxonomy" id="742733"/>
    <lineage>
        <taxon>Bacteria</taxon>
        <taxon>Bacillati</taxon>
        <taxon>Bacillota</taxon>
        <taxon>Clostridia</taxon>
        <taxon>Lachnospirales</taxon>
        <taxon>Lachnospiraceae</taxon>
        <taxon>Enterocloster</taxon>
    </lineage>
</organism>
<dbReference type="RefSeq" id="WP_007859684.1">
    <property type="nucleotide sequence ID" value="NZ_JH376420.1"/>
</dbReference>
<dbReference type="eggNOG" id="ENOG5033P24">
    <property type="taxonomic scope" value="Bacteria"/>
</dbReference>
<evidence type="ECO:0000313" key="2">
    <source>
        <dbReference type="Proteomes" id="UP000003763"/>
    </source>
</evidence>
<name>G5HES1_9FIRM</name>